<organism evidence="2 3">
    <name type="scientific">Colletotrichum zoysiae</name>
    <dbReference type="NCBI Taxonomy" id="1216348"/>
    <lineage>
        <taxon>Eukaryota</taxon>
        <taxon>Fungi</taxon>
        <taxon>Dikarya</taxon>
        <taxon>Ascomycota</taxon>
        <taxon>Pezizomycotina</taxon>
        <taxon>Sordariomycetes</taxon>
        <taxon>Hypocreomycetidae</taxon>
        <taxon>Glomerellales</taxon>
        <taxon>Glomerellaceae</taxon>
        <taxon>Colletotrichum</taxon>
        <taxon>Colletotrichum graminicola species complex</taxon>
    </lineage>
</organism>
<feature type="transmembrane region" description="Helical" evidence="1">
    <location>
        <begin position="23"/>
        <end position="46"/>
    </location>
</feature>
<accession>A0AAD9LZZ4</accession>
<keyword evidence="3" id="KW-1185">Reference proteome</keyword>
<keyword evidence="1" id="KW-0472">Membrane</keyword>
<dbReference type="AlphaFoldDB" id="A0AAD9LZZ4"/>
<evidence type="ECO:0000313" key="3">
    <source>
        <dbReference type="Proteomes" id="UP001232148"/>
    </source>
</evidence>
<evidence type="ECO:0000313" key="2">
    <source>
        <dbReference type="EMBL" id="KAK2024435.1"/>
    </source>
</evidence>
<evidence type="ECO:0000256" key="1">
    <source>
        <dbReference type="SAM" id="Phobius"/>
    </source>
</evidence>
<protein>
    <submittedName>
        <fullName evidence="2">Uncharacterized protein</fullName>
    </submittedName>
</protein>
<reference evidence="2" key="1">
    <citation type="submission" date="2021-06" db="EMBL/GenBank/DDBJ databases">
        <title>Comparative genomics, transcriptomics and evolutionary studies reveal genomic signatures of adaptation to plant cell wall in hemibiotrophic fungi.</title>
        <authorList>
            <consortium name="DOE Joint Genome Institute"/>
            <person name="Baroncelli R."/>
            <person name="Diaz J.F."/>
            <person name="Benocci T."/>
            <person name="Peng M."/>
            <person name="Battaglia E."/>
            <person name="Haridas S."/>
            <person name="Andreopoulos W."/>
            <person name="Labutti K."/>
            <person name="Pangilinan J."/>
            <person name="Floch G.L."/>
            <person name="Makela M.R."/>
            <person name="Henrissat B."/>
            <person name="Grigoriev I.V."/>
            <person name="Crouch J.A."/>
            <person name="De Vries R.P."/>
            <person name="Sukno S.A."/>
            <person name="Thon M.R."/>
        </authorList>
    </citation>
    <scope>NUCLEOTIDE SEQUENCE</scope>
    <source>
        <strain evidence="2">MAFF235873</strain>
    </source>
</reference>
<keyword evidence="1" id="KW-1133">Transmembrane helix</keyword>
<proteinExistence type="predicted"/>
<dbReference type="EMBL" id="MU842965">
    <property type="protein sequence ID" value="KAK2024435.1"/>
    <property type="molecule type" value="Genomic_DNA"/>
</dbReference>
<keyword evidence="1" id="KW-0812">Transmembrane</keyword>
<sequence length="135" mass="15199">MRCDQAKRRHGAVHFPFPLYKSAWYWFSLLTPACLPASLCLFVGWLREDGRMSLKFLWTWQQIRNKIKYPPSPSLSLSLSSALPTIGLLAVGESSQDEEQTESRLTLNRGGGFMTCHLLPPYQASSSDAPPIDLI</sequence>
<name>A0AAD9LZZ4_9PEZI</name>
<dbReference type="Proteomes" id="UP001232148">
    <property type="component" value="Unassembled WGS sequence"/>
</dbReference>
<gene>
    <name evidence="2" type="ORF">LX32DRAFT_99549</name>
</gene>
<comment type="caution">
    <text evidence="2">The sequence shown here is derived from an EMBL/GenBank/DDBJ whole genome shotgun (WGS) entry which is preliminary data.</text>
</comment>